<dbReference type="Proteomes" id="UP001497700">
    <property type="component" value="Unassembled WGS sequence"/>
</dbReference>
<proteinExistence type="predicted"/>
<reference evidence="1 2" key="1">
    <citation type="journal article" date="2022" name="New Phytol.">
        <title>Ecological generalism drives hyperdiversity of secondary metabolite gene clusters in xylarialean endophytes.</title>
        <authorList>
            <person name="Franco M.E.E."/>
            <person name="Wisecaver J.H."/>
            <person name="Arnold A.E."/>
            <person name="Ju Y.M."/>
            <person name="Slot J.C."/>
            <person name="Ahrendt S."/>
            <person name="Moore L.P."/>
            <person name="Eastman K.E."/>
            <person name="Scott K."/>
            <person name="Konkel Z."/>
            <person name="Mondo S.J."/>
            <person name="Kuo A."/>
            <person name="Hayes R.D."/>
            <person name="Haridas S."/>
            <person name="Andreopoulos B."/>
            <person name="Riley R."/>
            <person name="LaButti K."/>
            <person name="Pangilinan J."/>
            <person name="Lipzen A."/>
            <person name="Amirebrahimi M."/>
            <person name="Yan J."/>
            <person name="Adam C."/>
            <person name="Keymanesh K."/>
            <person name="Ng V."/>
            <person name="Louie K."/>
            <person name="Northen T."/>
            <person name="Drula E."/>
            <person name="Henrissat B."/>
            <person name="Hsieh H.M."/>
            <person name="Youens-Clark K."/>
            <person name="Lutzoni F."/>
            <person name="Miadlikowska J."/>
            <person name="Eastwood D.C."/>
            <person name="Hamelin R.C."/>
            <person name="Grigoriev I.V."/>
            <person name="U'Ren J.M."/>
        </authorList>
    </citation>
    <scope>NUCLEOTIDE SEQUENCE [LARGE SCALE GENOMIC DNA]</scope>
    <source>
        <strain evidence="1 2">CBS 119005</strain>
    </source>
</reference>
<dbReference type="EMBL" id="MU393455">
    <property type="protein sequence ID" value="KAI4866683.1"/>
    <property type="molecule type" value="Genomic_DNA"/>
</dbReference>
<sequence length="187" mass="21283">MLLGPRIFRLLISATNSPVRDSCRWPANSSSRTDLQERGACSSSSLRSACYPRGRARISCHSRNFSFCWSLQLVAASCCSRESYPPCRYICGAFVLRVLMKPSSRHHGSLLAYLLFDTNTRPLRPKHENQILGDGGHRSLGYTMAPEDECRRVLCMRCTKFQLLVVISHSPPYQVHYYSSHEPIKRQ</sequence>
<evidence type="ECO:0000313" key="2">
    <source>
        <dbReference type="Proteomes" id="UP001497700"/>
    </source>
</evidence>
<evidence type="ECO:0000313" key="1">
    <source>
        <dbReference type="EMBL" id="KAI4866683.1"/>
    </source>
</evidence>
<protein>
    <submittedName>
        <fullName evidence="1">Uncharacterized protein</fullName>
    </submittedName>
</protein>
<keyword evidence="2" id="KW-1185">Reference proteome</keyword>
<comment type="caution">
    <text evidence="1">The sequence shown here is derived from an EMBL/GenBank/DDBJ whole genome shotgun (WGS) entry which is preliminary data.</text>
</comment>
<name>A0ACB9Z618_9PEZI</name>
<accession>A0ACB9Z618</accession>
<gene>
    <name evidence="1" type="ORF">F4820DRAFT_239553</name>
</gene>
<organism evidence="1 2">
    <name type="scientific">Hypoxylon rubiginosum</name>
    <dbReference type="NCBI Taxonomy" id="110542"/>
    <lineage>
        <taxon>Eukaryota</taxon>
        <taxon>Fungi</taxon>
        <taxon>Dikarya</taxon>
        <taxon>Ascomycota</taxon>
        <taxon>Pezizomycotina</taxon>
        <taxon>Sordariomycetes</taxon>
        <taxon>Xylariomycetidae</taxon>
        <taxon>Xylariales</taxon>
        <taxon>Hypoxylaceae</taxon>
        <taxon>Hypoxylon</taxon>
    </lineage>
</organism>